<keyword evidence="2 5" id="KW-0812">Transmembrane</keyword>
<accession>A0AAD7FQV7</accession>
<dbReference type="Proteomes" id="UP001221757">
    <property type="component" value="Unassembled WGS sequence"/>
</dbReference>
<reference evidence="6" key="1">
    <citation type="submission" date="2023-03" db="EMBL/GenBank/DDBJ databases">
        <title>Massive genome expansion in bonnet fungi (Mycena s.s.) driven by repeated elements and novel gene families across ecological guilds.</title>
        <authorList>
            <consortium name="Lawrence Berkeley National Laboratory"/>
            <person name="Harder C.B."/>
            <person name="Miyauchi S."/>
            <person name="Viragh M."/>
            <person name="Kuo A."/>
            <person name="Thoen E."/>
            <person name="Andreopoulos B."/>
            <person name="Lu D."/>
            <person name="Skrede I."/>
            <person name="Drula E."/>
            <person name="Henrissat B."/>
            <person name="Morin E."/>
            <person name="Kohler A."/>
            <person name="Barry K."/>
            <person name="LaButti K."/>
            <person name="Morin E."/>
            <person name="Salamov A."/>
            <person name="Lipzen A."/>
            <person name="Mereny Z."/>
            <person name="Hegedus B."/>
            <person name="Baldrian P."/>
            <person name="Stursova M."/>
            <person name="Weitz H."/>
            <person name="Taylor A."/>
            <person name="Grigoriev I.V."/>
            <person name="Nagy L.G."/>
            <person name="Martin F."/>
            <person name="Kauserud H."/>
        </authorList>
    </citation>
    <scope>NUCLEOTIDE SEQUENCE</scope>
    <source>
        <strain evidence="6">CBHHK067</strain>
    </source>
</reference>
<dbReference type="Pfam" id="PF04142">
    <property type="entry name" value="Nuc_sug_transp"/>
    <property type="match status" value="1"/>
</dbReference>
<comment type="subcellular location">
    <subcellularLocation>
        <location evidence="1">Membrane</location>
        <topology evidence="1">Multi-pass membrane protein</topology>
    </subcellularLocation>
</comment>
<name>A0AAD7FQV7_MYCRO</name>
<organism evidence="6 7">
    <name type="scientific">Mycena rosella</name>
    <name type="common">Pink bonnet</name>
    <name type="synonym">Agaricus rosellus</name>
    <dbReference type="NCBI Taxonomy" id="1033263"/>
    <lineage>
        <taxon>Eukaryota</taxon>
        <taxon>Fungi</taxon>
        <taxon>Dikarya</taxon>
        <taxon>Basidiomycota</taxon>
        <taxon>Agaricomycotina</taxon>
        <taxon>Agaricomycetes</taxon>
        <taxon>Agaricomycetidae</taxon>
        <taxon>Agaricales</taxon>
        <taxon>Marasmiineae</taxon>
        <taxon>Mycenaceae</taxon>
        <taxon>Mycena</taxon>
    </lineage>
</organism>
<sequence>MSGLAGVYFGMVLKNPRADLWVRIIQLSLFFIIPALLPVLYSSTAPPFPYVTTVSVWAREAFIRLSLELAVKPLRVPGCTGVNMYSPTGTDVLRLARLALSVELVSPAAEASDPMLIPLSMWPVTPPRQAHCGWVGRLACAAEDRHEGIQSVDRDRPHGSTPSR</sequence>
<evidence type="ECO:0000313" key="7">
    <source>
        <dbReference type="Proteomes" id="UP001221757"/>
    </source>
</evidence>
<evidence type="ECO:0000256" key="2">
    <source>
        <dbReference type="ARBA" id="ARBA00022692"/>
    </source>
</evidence>
<evidence type="ECO:0000256" key="5">
    <source>
        <dbReference type="SAM" id="Phobius"/>
    </source>
</evidence>
<dbReference type="InterPro" id="IPR007271">
    <property type="entry name" value="Nuc_sug_transpt"/>
</dbReference>
<comment type="caution">
    <text evidence="6">The sequence shown here is derived from an EMBL/GenBank/DDBJ whole genome shotgun (WGS) entry which is preliminary data.</text>
</comment>
<evidence type="ECO:0000256" key="3">
    <source>
        <dbReference type="ARBA" id="ARBA00022989"/>
    </source>
</evidence>
<proteinExistence type="predicted"/>
<evidence type="ECO:0000256" key="1">
    <source>
        <dbReference type="ARBA" id="ARBA00004141"/>
    </source>
</evidence>
<gene>
    <name evidence="6" type="ORF">B0H17DRAFT_1216909</name>
</gene>
<dbReference type="AlphaFoldDB" id="A0AAD7FQV7"/>
<keyword evidence="4 5" id="KW-0472">Membrane</keyword>
<evidence type="ECO:0000256" key="4">
    <source>
        <dbReference type="ARBA" id="ARBA00023136"/>
    </source>
</evidence>
<keyword evidence="3 5" id="KW-1133">Transmembrane helix</keyword>
<dbReference type="GO" id="GO:0000139">
    <property type="term" value="C:Golgi membrane"/>
    <property type="evidence" value="ECO:0007669"/>
    <property type="project" value="InterPro"/>
</dbReference>
<protein>
    <submittedName>
        <fullName evidence="6">Uncharacterized protein</fullName>
    </submittedName>
</protein>
<keyword evidence="7" id="KW-1185">Reference proteome</keyword>
<feature type="transmembrane region" description="Helical" evidence="5">
    <location>
        <begin position="20"/>
        <end position="41"/>
    </location>
</feature>
<dbReference type="GO" id="GO:0015165">
    <property type="term" value="F:pyrimidine nucleotide-sugar transmembrane transporter activity"/>
    <property type="evidence" value="ECO:0007669"/>
    <property type="project" value="InterPro"/>
</dbReference>
<dbReference type="EMBL" id="JARKIE010000446">
    <property type="protein sequence ID" value="KAJ7638056.1"/>
    <property type="molecule type" value="Genomic_DNA"/>
</dbReference>
<evidence type="ECO:0000313" key="6">
    <source>
        <dbReference type="EMBL" id="KAJ7638056.1"/>
    </source>
</evidence>